<dbReference type="Proteomes" id="UP000830167">
    <property type="component" value="Chromosome"/>
</dbReference>
<organism evidence="1 2">
    <name type="scientific">Fodinisporobacter ferrooxydans</name>
    <dbReference type="NCBI Taxonomy" id="2901836"/>
    <lineage>
        <taxon>Bacteria</taxon>
        <taxon>Bacillati</taxon>
        <taxon>Bacillota</taxon>
        <taxon>Bacilli</taxon>
        <taxon>Bacillales</taxon>
        <taxon>Alicyclobacillaceae</taxon>
        <taxon>Fodinisporobacter</taxon>
    </lineage>
</organism>
<evidence type="ECO:0000313" key="1">
    <source>
        <dbReference type="EMBL" id="UOF88948.1"/>
    </source>
</evidence>
<dbReference type="Pfam" id="PF22399">
    <property type="entry name" value="DUF6979"/>
    <property type="match status" value="1"/>
</dbReference>
<reference evidence="1" key="1">
    <citation type="submission" date="2021-12" db="EMBL/GenBank/DDBJ databases">
        <title>Alicyclobacillaceae gen. nov., sp. nov., isolated from chalcocite enrichment system.</title>
        <authorList>
            <person name="Jiang Z."/>
        </authorList>
    </citation>
    <scope>NUCLEOTIDE SEQUENCE</scope>
    <source>
        <strain evidence="1">MYW30-H2</strain>
    </source>
</reference>
<sequence length="133" mass="14776">MNIYGQVTLMAVQLIETKQVSTPLDARNLAAKNIIISKSSQKKSCPKNAFLGLCEAGLVYGIPRGIYSEKNNAQKKNKEYVIKAVELLRLNLELADDKNALWAAVMNGKDMSHNSQMDVVLALWRKGRILTTV</sequence>
<protein>
    <submittedName>
        <fullName evidence="1">Uncharacterized protein</fullName>
    </submittedName>
</protein>
<keyword evidence="2" id="KW-1185">Reference proteome</keyword>
<evidence type="ECO:0000313" key="2">
    <source>
        <dbReference type="Proteomes" id="UP000830167"/>
    </source>
</evidence>
<proteinExistence type="predicted"/>
<name>A0ABY4CEL1_9BACL</name>
<dbReference type="EMBL" id="CP089291">
    <property type="protein sequence ID" value="UOF88948.1"/>
    <property type="molecule type" value="Genomic_DNA"/>
</dbReference>
<dbReference type="InterPro" id="IPR053917">
    <property type="entry name" value="DUF6979"/>
</dbReference>
<dbReference type="RefSeq" id="WP_347435630.1">
    <property type="nucleotide sequence ID" value="NZ_CP089291.1"/>
</dbReference>
<accession>A0ABY4CEL1</accession>
<gene>
    <name evidence="1" type="ORF">LSG31_13525</name>
</gene>